<organism evidence="2 3">
    <name type="scientific">Nothoprocta perdicaria</name>
    <name type="common">Chilean tinamou</name>
    <name type="synonym">Crypturus perdicarius</name>
    <dbReference type="NCBI Taxonomy" id="30464"/>
    <lineage>
        <taxon>Eukaryota</taxon>
        <taxon>Metazoa</taxon>
        <taxon>Chordata</taxon>
        <taxon>Craniata</taxon>
        <taxon>Vertebrata</taxon>
        <taxon>Euteleostomi</taxon>
        <taxon>Archelosauria</taxon>
        <taxon>Archosauria</taxon>
        <taxon>Dinosauria</taxon>
        <taxon>Saurischia</taxon>
        <taxon>Theropoda</taxon>
        <taxon>Coelurosauria</taxon>
        <taxon>Aves</taxon>
        <taxon>Palaeognathae</taxon>
        <taxon>Tinamiformes</taxon>
        <taxon>Tinamidae</taxon>
        <taxon>Nothoprocta</taxon>
    </lineage>
</organism>
<evidence type="ECO:0008006" key="4">
    <source>
        <dbReference type="Google" id="ProtNLM"/>
    </source>
</evidence>
<sequence>SKNTVLEKALGESPGVHSLLNPPFCKWVRLATVLAYVLSVSLAAIVLAVYYSLIWQPVRGGGAASQPHAAAQQPAGLVSPCGPAANCSAIYAGLLPPKGFRCPHPSLSARSAGDKMDLEAVNR</sequence>
<dbReference type="AlphaFoldDB" id="A0A8C6ZBZ1"/>
<reference evidence="2" key="2">
    <citation type="submission" date="2025-09" db="UniProtKB">
        <authorList>
            <consortium name="Ensembl"/>
        </authorList>
    </citation>
    <scope>IDENTIFICATION</scope>
</reference>
<keyword evidence="1" id="KW-1133">Transmembrane helix</keyword>
<keyword evidence="3" id="KW-1185">Reference proteome</keyword>
<dbReference type="InterPro" id="IPR029162">
    <property type="entry name" value="InaF-motif"/>
</dbReference>
<protein>
    <recommendedName>
        <fullName evidence="4">InaF motif containing 2</fullName>
    </recommendedName>
</protein>
<accession>A0A8C6ZBZ1</accession>
<evidence type="ECO:0000313" key="3">
    <source>
        <dbReference type="Proteomes" id="UP000694420"/>
    </source>
</evidence>
<evidence type="ECO:0000256" key="1">
    <source>
        <dbReference type="SAM" id="Phobius"/>
    </source>
</evidence>
<reference evidence="2" key="1">
    <citation type="submission" date="2025-08" db="UniProtKB">
        <authorList>
            <consortium name="Ensembl"/>
        </authorList>
    </citation>
    <scope>IDENTIFICATION</scope>
</reference>
<keyword evidence="1" id="KW-0812">Transmembrane</keyword>
<feature type="transmembrane region" description="Helical" evidence="1">
    <location>
        <begin position="27"/>
        <end position="51"/>
    </location>
</feature>
<proteinExistence type="predicted"/>
<dbReference type="PANTHER" id="PTHR34929">
    <property type="entry name" value="ZGC:153157"/>
    <property type="match status" value="1"/>
</dbReference>
<dbReference type="Proteomes" id="UP000694420">
    <property type="component" value="Unplaced"/>
</dbReference>
<dbReference type="Pfam" id="PF15018">
    <property type="entry name" value="InaF-motif"/>
    <property type="match status" value="1"/>
</dbReference>
<keyword evidence="1" id="KW-0472">Membrane</keyword>
<dbReference type="Ensembl" id="ENSNPET00000011901.1">
    <property type="protein sequence ID" value="ENSNPEP00000011601.1"/>
    <property type="gene ID" value="ENSNPEG00000008717.1"/>
</dbReference>
<dbReference type="PANTHER" id="PTHR34929:SF1">
    <property type="entry name" value="INAF MOTIF CONTAINING 2"/>
    <property type="match status" value="1"/>
</dbReference>
<name>A0A8C6ZBZ1_NOTPE</name>
<evidence type="ECO:0000313" key="2">
    <source>
        <dbReference type="Ensembl" id="ENSNPEP00000011601.1"/>
    </source>
</evidence>